<keyword evidence="2" id="KW-1185">Reference proteome</keyword>
<gene>
    <name evidence="1" type="ORF">dnl_31020</name>
</gene>
<proteinExistence type="predicted"/>
<reference evidence="1" key="1">
    <citation type="journal article" date="2021" name="Microb. Physiol.">
        <title>Proteogenomic Insights into the Physiology of Marine, Sulfate-Reducing, Filamentous Desulfonema limicola and Desulfonema magnum.</title>
        <authorList>
            <person name="Schnaars V."/>
            <person name="Wohlbrand L."/>
            <person name="Scheve S."/>
            <person name="Hinrichs C."/>
            <person name="Reinhardt R."/>
            <person name="Rabus R."/>
        </authorList>
    </citation>
    <scope>NUCLEOTIDE SEQUENCE</scope>
    <source>
        <strain evidence="1">5ac10</strain>
    </source>
</reference>
<accession>A0A975GH10</accession>
<evidence type="ECO:0000313" key="1">
    <source>
        <dbReference type="EMBL" id="QTA80789.1"/>
    </source>
</evidence>
<dbReference type="EMBL" id="CP061799">
    <property type="protein sequence ID" value="QTA80789.1"/>
    <property type="molecule type" value="Genomic_DNA"/>
</dbReference>
<evidence type="ECO:0000313" key="2">
    <source>
        <dbReference type="Proteomes" id="UP000663720"/>
    </source>
</evidence>
<dbReference type="KEGG" id="dli:dnl_31020"/>
<dbReference type="Proteomes" id="UP000663720">
    <property type="component" value="Chromosome"/>
</dbReference>
<protein>
    <submittedName>
        <fullName evidence="1">Uncharacterized protein</fullName>
    </submittedName>
</protein>
<dbReference type="AlphaFoldDB" id="A0A975GH10"/>
<name>A0A975GH10_9BACT</name>
<sequence length="73" mass="8455">MYLCIYLDSKKNRGRAASYPTAPHSPLRAELQHKVPQNYSLRRFAMRRTMKTESVSSSVQPFKKNLLGMPKEI</sequence>
<organism evidence="1 2">
    <name type="scientific">Desulfonema limicola</name>
    <dbReference type="NCBI Taxonomy" id="45656"/>
    <lineage>
        <taxon>Bacteria</taxon>
        <taxon>Pseudomonadati</taxon>
        <taxon>Thermodesulfobacteriota</taxon>
        <taxon>Desulfobacteria</taxon>
        <taxon>Desulfobacterales</taxon>
        <taxon>Desulfococcaceae</taxon>
        <taxon>Desulfonema</taxon>
    </lineage>
</organism>